<gene>
    <name evidence="3" type="primary">ga31488</name>
    <name evidence="3" type="ORF">PR202_ga31488</name>
</gene>
<dbReference type="InterPro" id="IPR016024">
    <property type="entry name" value="ARM-type_fold"/>
</dbReference>
<feature type="compositionally biased region" description="Basic and acidic residues" evidence="1">
    <location>
        <begin position="416"/>
        <end position="445"/>
    </location>
</feature>
<feature type="domain" description="Nucleolar complex-associated protein 3 N-terminal" evidence="2">
    <location>
        <begin position="198"/>
        <end position="288"/>
    </location>
</feature>
<reference evidence="3" key="1">
    <citation type="journal article" date="2018" name="DNA Res.">
        <title>Multiple hybrid de novo genome assembly of finger millet, an orphan allotetraploid crop.</title>
        <authorList>
            <person name="Hatakeyama M."/>
            <person name="Aluri S."/>
            <person name="Balachadran M.T."/>
            <person name="Sivarajan S.R."/>
            <person name="Patrignani A."/>
            <person name="Gruter S."/>
            <person name="Poveda L."/>
            <person name="Shimizu-Inatsugi R."/>
            <person name="Baeten J."/>
            <person name="Francoijs K.J."/>
            <person name="Nataraja K.N."/>
            <person name="Reddy Y.A.N."/>
            <person name="Phadnis S."/>
            <person name="Ravikumar R.L."/>
            <person name="Schlapbach R."/>
            <person name="Sreeman S.M."/>
            <person name="Shimizu K.K."/>
        </authorList>
    </citation>
    <scope>NUCLEOTIDE SEQUENCE</scope>
</reference>
<sequence length="445" mass="51465">MGKRSGNKKGKDKVILPPELPEIDDDEVVVSDEDVEFYGTDKRSADLLGIRFRSCSYVRRVTGKDEGEVERLYEERERKRRTAETLRPRREEDEDMEVDPVDALPIKTLKGELVYNNAKKARSEGNASAIKSKAKEESRDAKPSVQKDKQKEKSKNQKGDGKLQNIRSQTEVPKGNLHSEVLEEVKEELSAEELFEKKKGQLAELGMAMLEDPESNIRSLNDMLSISNDKDQKIIKLSLMSLLAVFKDIIPSYRIRQLTEKELAVEVSKEVKKTRYYEYTLIRCYKTYLQKLVSLEKQRHFYSVAVRCMCALLDTAPHFNFRESLLASVVKNLSSSDDIVRKMCYETIKSLFINEGKHRGEATIEAVRLIADRVKLNDCQLHPDSIEVFLSLRFDEDIRKDETEENEKPKKNKRWQNKEVLKQLPVSDKKKTRQELISKAREEVT</sequence>
<protein>
    <recommendedName>
        <fullName evidence="2">Nucleolar complex-associated protein 3 N-terminal domain-containing protein</fullName>
    </recommendedName>
</protein>
<feature type="region of interest" description="Disordered" evidence="1">
    <location>
        <begin position="1"/>
        <end position="20"/>
    </location>
</feature>
<feature type="compositionally biased region" description="Basic and acidic residues" evidence="1">
    <location>
        <begin position="400"/>
        <end position="409"/>
    </location>
</feature>
<dbReference type="AlphaFoldDB" id="A0AAV5DTA2"/>
<feature type="compositionally biased region" description="Basic residues" evidence="1">
    <location>
        <begin position="1"/>
        <end position="11"/>
    </location>
</feature>
<dbReference type="SUPFAM" id="SSF48371">
    <property type="entry name" value="ARM repeat"/>
    <property type="match status" value="1"/>
</dbReference>
<dbReference type="EMBL" id="BQKI01000035">
    <property type="protein sequence ID" value="GJN13150.1"/>
    <property type="molecule type" value="Genomic_DNA"/>
</dbReference>
<keyword evidence="4" id="KW-1185">Reference proteome</keyword>
<dbReference type="GO" id="GO:0006270">
    <property type="term" value="P:DNA replication initiation"/>
    <property type="evidence" value="ECO:0007669"/>
    <property type="project" value="TreeGrafter"/>
</dbReference>
<organism evidence="3 4">
    <name type="scientific">Eleusine coracana subsp. coracana</name>
    <dbReference type="NCBI Taxonomy" id="191504"/>
    <lineage>
        <taxon>Eukaryota</taxon>
        <taxon>Viridiplantae</taxon>
        <taxon>Streptophyta</taxon>
        <taxon>Embryophyta</taxon>
        <taxon>Tracheophyta</taxon>
        <taxon>Spermatophyta</taxon>
        <taxon>Magnoliopsida</taxon>
        <taxon>Liliopsida</taxon>
        <taxon>Poales</taxon>
        <taxon>Poaceae</taxon>
        <taxon>PACMAD clade</taxon>
        <taxon>Chloridoideae</taxon>
        <taxon>Cynodonteae</taxon>
        <taxon>Eleusininae</taxon>
        <taxon>Eleusine</taxon>
    </lineage>
</organism>
<accession>A0AAV5DTA2</accession>
<feature type="region of interest" description="Disordered" evidence="1">
    <location>
        <begin position="120"/>
        <end position="177"/>
    </location>
</feature>
<dbReference type="GO" id="GO:0003682">
    <property type="term" value="F:chromatin binding"/>
    <property type="evidence" value="ECO:0007669"/>
    <property type="project" value="TreeGrafter"/>
</dbReference>
<proteinExistence type="predicted"/>
<evidence type="ECO:0000313" key="4">
    <source>
        <dbReference type="Proteomes" id="UP001054889"/>
    </source>
</evidence>
<feature type="region of interest" description="Disordered" evidence="1">
    <location>
        <begin position="400"/>
        <end position="445"/>
    </location>
</feature>
<dbReference type="Pfam" id="PF07540">
    <property type="entry name" value="NOC3p"/>
    <property type="match status" value="1"/>
</dbReference>
<dbReference type="PANTHER" id="PTHR14428:SF5">
    <property type="entry name" value="NUCLEOLAR COMPLEX PROTEIN 3 HOMOLOG"/>
    <property type="match status" value="1"/>
</dbReference>
<dbReference type="PANTHER" id="PTHR14428">
    <property type="entry name" value="NUCLEOLAR COMPLEX PROTEIN 3"/>
    <property type="match status" value="1"/>
</dbReference>
<dbReference type="InterPro" id="IPR016903">
    <property type="entry name" value="Nucleolar_cplx-assoc_3"/>
</dbReference>
<feature type="compositionally biased region" description="Basic and acidic residues" evidence="1">
    <location>
        <begin position="133"/>
        <end position="161"/>
    </location>
</feature>
<evidence type="ECO:0000313" key="3">
    <source>
        <dbReference type="EMBL" id="GJN13150.1"/>
    </source>
</evidence>
<name>A0AAV5DTA2_ELECO</name>
<reference evidence="3" key="2">
    <citation type="submission" date="2021-12" db="EMBL/GenBank/DDBJ databases">
        <title>Resequencing data analysis of finger millet.</title>
        <authorList>
            <person name="Hatakeyama M."/>
            <person name="Aluri S."/>
            <person name="Balachadran M.T."/>
            <person name="Sivarajan S.R."/>
            <person name="Poveda L."/>
            <person name="Shimizu-Inatsugi R."/>
            <person name="Schlapbach R."/>
            <person name="Sreeman S.M."/>
            <person name="Shimizu K.K."/>
        </authorList>
    </citation>
    <scope>NUCLEOTIDE SEQUENCE</scope>
</reference>
<feature type="compositionally biased region" description="Basic and acidic residues" evidence="1">
    <location>
        <begin position="66"/>
        <end position="91"/>
    </location>
</feature>
<dbReference type="GO" id="GO:0005730">
    <property type="term" value="C:nucleolus"/>
    <property type="evidence" value="ECO:0007669"/>
    <property type="project" value="TreeGrafter"/>
</dbReference>
<evidence type="ECO:0000256" key="1">
    <source>
        <dbReference type="SAM" id="MobiDB-lite"/>
    </source>
</evidence>
<comment type="caution">
    <text evidence="3">The sequence shown here is derived from an EMBL/GenBank/DDBJ whole genome shotgun (WGS) entry which is preliminary data.</text>
</comment>
<dbReference type="Proteomes" id="UP001054889">
    <property type="component" value="Unassembled WGS sequence"/>
</dbReference>
<dbReference type="InterPro" id="IPR011501">
    <property type="entry name" value="Noc3_N"/>
</dbReference>
<feature type="region of interest" description="Disordered" evidence="1">
    <location>
        <begin position="66"/>
        <end position="103"/>
    </location>
</feature>
<evidence type="ECO:0000259" key="2">
    <source>
        <dbReference type="Pfam" id="PF07540"/>
    </source>
</evidence>